<dbReference type="AlphaFoldDB" id="A0A6G9GSZ7"/>
<dbReference type="PANTHER" id="PTHR48100">
    <property type="entry name" value="BROAD-SPECIFICITY PHOSPHATASE YOR283W-RELATED"/>
    <property type="match status" value="1"/>
</dbReference>
<dbReference type="EMBL" id="CP050177">
    <property type="protein sequence ID" value="QIQ01067.1"/>
    <property type="molecule type" value="Genomic_DNA"/>
</dbReference>
<dbReference type="GO" id="GO:0101006">
    <property type="term" value="F:protein histidine phosphatase activity"/>
    <property type="evidence" value="ECO:0007669"/>
    <property type="project" value="TreeGrafter"/>
</dbReference>
<protein>
    <submittedName>
        <fullName evidence="3">Histidine phosphatase family protein</fullName>
    </submittedName>
</protein>
<dbReference type="RefSeq" id="WP_167022351.1">
    <property type="nucleotide sequence ID" value="NZ_CP050177.1"/>
</dbReference>
<dbReference type="SMART" id="SM00855">
    <property type="entry name" value="PGAM"/>
    <property type="match status" value="1"/>
</dbReference>
<proteinExistence type="predicted"/>
<dbReference type="PANTHER" id="PTHR48100:SF15">
    <property type="entry name" value="SEDOHEPTULOSE 1,7-BISPHOSPHATASE"/>
    <property type="match status" value="1"/>
</dbReference>
<keyword evidence="4" id="KW-1185">Reference proteome</keyword>
<dbReference type="Proteomes" id="UP000501179">
    <property type="component" value="Chromosome"/>
</dbReference>
<dbReference type="InterPro" id="IPR013078">
    <property type="entry name" value="His_Pase_superF_clade-1"/>
</dbReference>
<feature type="active site" description="Proton donor/acceptor" evidence="1">
    <location>
        <position position="79"/>
    </location>
</feature>
<evidence type="ECO:0000256" key="1">
    <source>
        <dbReference type="PIRSR" id="PIRSR613078-1"/>
    </source>
</evidence>
<feature type="binding site" evidence="2">
    <location>
        <begin position="21"/>
        <end position="22"/>
    </location>
    <ligand>
        <name>substrate</name>
    </ligand>
</feature>
<name>A0A6G9GSZ7_9ACTN</name>
<organism evidence="3 4">
    <name type="scientific">Streptomyces liangshanensis</name>
    <dbReference type="NCBI Taxonomy" id="2717324"/>
    <lineage>
        <taxon>Bacteria</taxon>
        <taxon>Bacillati</taxon>
        <taxon>Actinomycetota</taxon>
        <taxon>Actinomycetes</taxon>
        <taxon>Kitasatosporales</taxon>
        <taxon>Streptomycetaceae</taxon>
        <taxon>Streptomyces</taxon>
    </lineage>
</organism>
<evidence type="ECO:0000256" key="2">
    <source>
        <dbReference type="PIRSR" id="PIRSR613078-2"/>
    </source>
</evidence>
<dbReference type="Pfam" id="PF00300">
    <property type="entry name" value="His_Phos_1"/>
    <property type="match status" value="1"/>
</dbReference>
<gene>
    <name evidence="3" type="ORF">HA039_01040</name>
</gene>
<sequence length="218" mass="23302">MGELILVRHGETAWSQSGQHTGSTDLPMTAHGEDEARAVAPLLRERHIGLVLVSPLARARRTAELAGLEATRITPDLHEWDYGAYEGITTADIHKTRPDWSLWTDGVPPGPADHPGEQPGDVGARADRVLDEIMDILRTGDDDVALVSHGHFLRVLTARYLGLSPAAGALFQLATGTVSRLGLEHGNPVITAWNLTVPASSFRAASQGTEDLSSRSAG</sequence>
<dbReference type="GO" id="GO:0070297">
    <property type="term" value="P:regulation of phosphorelay signal transduction system"/>
    <property type="evidence" value="ECO:0007669"/>
    <property type="project" value="TreeGrafter"/>
</dbReference>
<evidence type="ECO:0000313" key="4">
    <source>
        <dbReference type="Proteomes" id="UP000501179"/>
    </source>
</evidence>
<dbReference type="InterPro" id="IPR029033">
    <property type="entry name" value="His_PPase_superfam"/>
</dbReference>
<evidence type="ECO:0000313" key="3">
    <source>
        <dbReference type="EMBL" id="QIQ01067.1"/>
    </source>
</evidence>
<feature type="binding site" evidence="2">
    <location>
        <begin position="79"/>
        <end position="82"/>
    </location>
    <ligand>
        <name>substrate</name>
    </ligand>
</feature>
<dbReference type="SUPFAM" id="SSF53254">
    <property type="entry name" value="Phosphoglycerate mutase-like"/>
    <property type="match status" value="1"/>
</dbReference>
<dbReference type="CDD" id="cd07067">
    <property type="entry name" value="HP_PGM_like"/>
    <property type="match status" value="1"/>
</dbReference>
<dbReference type="KEGG" id="slia:HA039_01040"/>
<feature type="active site" description="Tele-phosphohistidine intermediate" evidence="1">
    <location>
        <position position="9"/>
    </location>
</feature>
<reference evidence="3 4" key="1">
    <citation type="submission" date="2020-03" db="EMBL/GenBank/DDBJ databases">
        <title>A novel species.</title>
        <authorList>
            <person name="Gao J."/>
        </authorList>
    </citation>
    <scope>NUCLEOTIDE SEQUENCE [LARGE SCALE GENOMIC DNA]</scope>
    <source>
        <strain evidence="3 4">QMT-12</strain>
    </source>
</reference>
<accession>A0A6G9GSZ7</accession>
<dbReference type="Gene3D" id="3.40.50.1240">
    <property type="entry name" value="Phosphoglycerate mutase-like"/>
    <property type="match status" value="1"/>
</dbReference>
<feature type="binding site" evidence="2">
    <location>
        <position position="58"/>
    </location>
    <ligand>
        <name>substrate</name>
    </ligand>
</feature>
<dbReference type="InterPro" id="IPR050275">
    <property type="entry name" value="PGM_Phosphatase"/>
</dbReference>